<gene>
    <name evidence="3" type="ORF">HDU87_000139</name>
</gene>
<dbReference type="InterPro" id="IPR001227">
    <property type="entry name" value="Ac_transferase_dom_sf"/>
</dbReference>
<accession>A0AAD5XV17</accession>
<evidence type="ECO:0000313" key="4">
    <source>
        <dbReference type="Proteomes" id="UP001212152"/>
    </source>
</evidence>
<dbReference type="PANTHER" id="PTHR10982:SF21">
    <property type="entry name" value="FATTY ACID SYNTHASE SUBUNIT BETA"/>
    <property type="match status" value="1"/>
</dbReference>
<dbReference type="Gene3D" id="1.20.1050.120">
    <property type="match status" value="1"/>
</dbReference>
<dbReference type="PANTHER" id="PTHR10982">
    <property type="entry name" value="MALONYL COA-ACYL CARRIER PROTEIN TRANSACYLASE"/>
    <property type="match status" value="1"/>
</dbReference>
<keyword evidence="4" id="KW-1185">Reference proteome</keyword>
<reference evidence="3" key="1">
    <citation type="submission" date="2020-05" db="EMBL/GenBank/DDBJ databases">
        <title>Phylogenomic resolution of chytrid fungi.</title>
        <authorList>
            <person name="Stajich J.E."/>
            <person name="Amses K."/>
            <person name="Simmons R."/>
            <person name="Seto K."/>
            <person name="Myers J."/>
            <person name="Bonds A."/>
            <person name="Quandt C.A."/>
            <person name="Barry K."/>
            <person name="Liu P."/>
            <person name="Grigoriev I."/>
            <person name="Longcore J.E."/>
            <person name="James T.Y."/>
        </authorList>
    </citation>
    <scope>NUCLEOTIDE SEQUENCE</scope>
    <source>
        <strain evidence="3">JEL0379</strain>
    </source>
</reference>
<dbReference type="Gene3D" id="3.40.366.10">
    <property type="entry name" value="Malonyl-Coenzyme A Acyl Carrier Protein, domain 2"/>
    <property type="match status" value="1"/>
</dbReference>
<sequence>MSYDSYSFMGGESIKESFSANAVEDETTELELAVNVLGIALKAAAEADGRGKYALVAVIFAHLHSRLLSDNNDIHAVARNFSSESRASIIRTYYLAHTALKRHDLLPPAPIESSALFAAAKSGRANLLAVFGGQGNVEEYFDELVVLFNTYEAHARNFITQGALTLAHHSSSSEAQANYSSKIDVLGWLANAGSRPSTEHLLATHLSLPLIGLTQLTNYYITFKILEKTPGELRDMLAGELG</sequence>
<organism evidence="3 4">
    <name type="scientific">Geranomyces variabilis</name>
    <dbReference type="NCBI Taxonomy" id="109894"/>
    <lineage>
        <taxon>Eukaryota</taxon>
        <taxon>Fungi</taxon>
        <taxon>Fungi incertae sedis</taxon>
        <taxon>Chytridiomycota</taxon>
        <taxon>Chytridiomycota incertae sedis</taxon>
        <taxon>Chytridiomycetes</taxon>
        <taxon>Spizellomycetales</taxon>
        <taxon>Powellomycetaceae</taxon>
        <taxon>Geranomyces</taxon>
    </lineage>
</organism>
<dbReference type="EMBL" id="JADGJQ010000001">
    <property type="protein sequence ID" value="KAJ3185516.1"/>
    <property type="molecule type" value="Genomic_DNA"/>
</dbReference>
<dbReference type="InterPro" id="IPR050830">
    <property type="entry name" value="Fungal_FAS"/>
</dbReference>
<dbReference type="Pfam" id="PF17828">
    <property type="entry name" value="FAS_N"/>
    <property type="match status" value="1"/>
</dbReference>
<name>A0AAD5XV17_9FUNG</name>
<dbReference type="AlphaFoldDB" id="A0AAD5XV17"/>
<comment type="caution">
    <text evidence="3">The sequence shown here is derived from an EMBL/GenBank/DDBJ whole genome shotgun (WGS) entry which is preliminary data.</text>
</comment>
<protein>
    <recommendedName>
        <fullName evidence="2">Fatty acid synthase subunit beta N-terminal domain-containing protein</fullName>
    </recommendedName>
</protein>
<dbReference type="GO" id="GO:0016740">
    <property type="term" value="F:transferase activity"/>
    <property type="evidence" value="ECO:0007669"/>
    <property type="project" value="UniProtKB-KW"/>
</dbReference>
<evidence type="ECO:0000259" key="2">
    <source>
        <dbReference type="Pfam" id="PF17828"/>
    </source>
</evidence>
<evidence type="ECO:0000256" key="1">
    <source>
        <dbReference type="ARBA" id="ARBA00022679"/>
    </source>
</evidence>
<feature type="domain" description="Fatty acid synthase subunit beta N-terminal" evidence="2">
    <location>
        <begin position="20"/>
        <end position="98"/>
    </location>
</feature>
<dbReference type="InterPro" id="IPR041099">
    <property type="entry name" value="FAS1_N"/>
</dbReference>
<keyword evidence="1" id="KW-0808">Transferase</keyword>
<proteinExistence type="predicted"/>
<dbReference type="Proteomes" id="UP001212152">
    <property type="component" value="Unassembled WGS sequence"/>
</dbReference>
<evidence type="ECO:0000313" key="3">
    <source>
        <dbReference type="EMBL" id="KAJ3185516.1"/>
    </source>
</evidence>